<proteinExistence type="predicted"/>
<dbReference type="Gene3D" id="3.30.160.60">
    <property type="entry name" value="Classic Zinc Finger"/>
    <property type="match status" value="1"/>
</dbReference>
<dbReference type="EMBL" id="JBBPFD010000019">
    <property type="protein sequence ID" value="KAK7887216.1"/>
    <property type="molecule type" value="Genomic_DNA"/>
</dbReference>
<dbReference type="PANTHER" id="PTHR25465">
    <property type="entry name" value="B-BOX DOMAIN CONTAINING"/>
    <property type="match status" value="1"/>
</dbReference>
<evidence type="ECO:0000256" key="2">
    <source>
        <dbReference type="ARBA" id="ARBA00022771"/>
    </source>
</evidence>
<dbReference type="InterPro" id="IPR013083">
    <property type="entry name" value="Znf_RING/FYVE/PHD"/>
</dbReference>
<keyword evidence="2 4" id="KW-0863">Zinc-finger</keyword>
<keyword evidence="7" id="KW-1185">Reference proteome</keyword>
<dbReference type="InterPro" id="IPR027370">
    <property type="entry name" value="Znf-RING_euk"/>
</dbReference>
<dbReference type="SMART" id="SM00184">
    <property type="entry name" value="RING"/>
    <property type="match status" value="1"/>
</dbReference>
<keyword evidence="1" id="KW-0479">Metal-binding</keyword>
<dbReference type="Pfam" id="PF13445">
    <property type="entry name" value="zf-RING_UBOX"/>
    <property type="match status" value="1"/>
</dbReference>
<evidence type="ECO:0000259" key="5">
    <source>
        <dbReference type="PROSITE" id="PS50089"/>
    </source>
</evidence>
<evidence type="ECO:0000256" key="1">
    <source>
        <dbReference type="ARBA" id="ARBA00022723"/>
    </source>
</evidence>
<dbReference type="PROSITE" id="PS00518">
    <property type="entry name" value="ZF_RING_1"/>
    <property type="match status" value="1"/>
</dbReference>
<dbReference type="GO" id="GO:0008270">
    <property type="term" value="F:zinc ion binding"/>
    <property type="evidence" value="ECO:0007669"/>
    <property type="project" value="UniProtKB-KW"/>
</dbReference>
<dbReference type="InterPro" id="IPR051051">
    <property type="entry name" value="E3_ubiq-ligase_TRIM/RNF"/>
</dbReference>
<accession>A0AAW0N8Y5</accession>
<dbReference type="InterPro" id="IPR017907">
    <property type="entry name" value="Znf_RING_CS"/>
</dbReference>
<dbReference type="SUPFAM" id="SSF57850">
    <property type="entry name" value="RING/U-box"/>
    <property type="match status" value="1"/>
</dbReference>
<dbReference type="PROSITE" id="PS50089">
    <property type="entry name" value="ZF_RING_2"/>
    <property type="match status" value="1"/>
</dbReference>
<sequence>MNNAPRVMCEGKERKRAQRAVMARANSLCEEQFECPICTDVFKNPVSLPCGHNFCDGCIRRHWKGRERCKCPLCKREFNKSLQLNVNTLFRDIVDNCKQDYVVSDDEKPSSPEDVLCDCCLYTKRRAVKTCLVCLTSFCDKHLEPHRKVASLTSHALTDPVPKLQEKMCTRHHRILEKISCYQQKVGPFRQRLKVTFVHVKTEWKTQCDDVNRLQC</sequence>
<name>A0AAW0N8Y5_9GOBI</name>
<organism evidence="6 7">
    <name type="scientific">Mugilogobius chulae</name>
    <name type="common">yellowstripe goby</name>
    <dbReference type="NCBI Taxonomy" id="88201"/>
    <lineage>
        <taxon>Eukaryota</taxon>
        <taxon>Metazoa</taxon>
        <taxon>Chordata</taxon>
        <taxon>Craniata</taxon>
        <taxon>Vertebrata</taxon>
        <taxon>Euteleostomi</taxon>
        <taxon>Actinopterygii</taxon>
        <taxon>Neopterygii</taxon>
        <taxon>Teleostei</taxon>
        <taxon>Neoteleostei</taxon>
        <taxon>Acanthomorphata</taxon>
        <taxon>Gobiaria</taxon>
        <taxon>Gobiiformes</taxon>
        <taxon>Gobioidei</taxon>
        <taxon>Gobiidae</taxon>
        <taxon>Gobionellinae</taxon>
        <taxon>Mugilogobius</taxon>
    </lineage>
</organism>
<evidence type="ECO:0000256" key="3">
    <source>
        <dbReference type="ARBA" id="ARBA00022833"/>
    </source>
</evidence>
<dbReference type="Proteomes" id="UP001460270">
    <property type="component" value="Unassembled WGS sequence"/>
</dbReference>
<keyword evidence="3" id="KW-0862">Zinc</keyword>
<feature type="domain" description="RING-type" evidence="5">
    <location>
        <begin position="35"/>
        <end position="75"/>
    </location>
</feature>
<comment type="caution">
    <text evidence="6">The sequence shown here is derived from an EMBL/GenBank/DDBJ whole genome shotgun (WGS) entry which is preliminary data.</text>
</comment>
<evidence type="ECO:0000313" key="6">
    <source>
        <dbReference type="EMBL" id="KAK7887216.1"/>
    </source>
</evidence>
<dbReference type="AlphaFoldDB" id="A0AAW0N8Y5"/>
<dbReference type="Gene3D" id="3.30.40.10">
    <property type="entry name" value="Zinc/RING finger domain, C3HC4 (zinc finger)"/>
    <property type="match status" value="1"/>
</dbReference>
<evidence type="ECO:0000256" key="4">
    <source>
        <dbReference type="PROSITE-ProRule" id="PRU00175"/>
    </source>
</evidence>
<gene>
    <name evidence="6" type="ORF">WMY93_026837</name>
</gene>
<dbReference type="InterPro" id="IPR001841">
    <property type="entry name" value="Znf_RING"/>
</dbReference>
<reference evidence="7" key="1">
    <citation type="submission" date="2024-04" db="EMBL/GenBank/DDBJ databases">
        <title>Salinicola lusitanus LLJ914,a marine bacterium isolated from the Okinawa Trough.</title>
        <authorList>
            <person name="Li J."/>
        </authorList>
    </citation>
    <scope>NUCLEOTIDE SEQUENCE [LARGE SCALE GENOMIC DNA]</scope>
</reference>
<evidence type="ECO:0000313" key="7">
    <source>
        <dbReference type="Proteomes" id="UP001460270"/>
    </source>
</evidence>
<protein>
    <recommendedName>
        <fullName evidence="5">RING-type domain-containing protein</fullName>
    </recommendedName>
</protein>
<dbReference type="PANTHER" id="PTHR25465:SF49">
    <property type="entry name" value="BLOODTHIRSTY-RELATED GENE FAMILY, MEMBER 1-RELATED"/>
    <property type="match status" value="1"/>
</dbReference>